<reference evidence="3 4" key="1">
    <citation type="journal article" date="2015" name="Genome Announc.">
        <title>Complete Genome Sequence and Annotation of Corynebacterium singulare DSM 44357, Isolated from a Human Semen Specimen.</title>
        <authorList>
            <person name="Merten M."/>
            <person name="Brinkrolf K."/>
            <person name="Albersmeier A."/>
            <person name="Kutter Y."/>
            <person name="Ruckert C."/>
            <person name="Tauch A."/>
        </authorList>
    </citation>
    <scope>NUCLEOTIDE SEQUENCE [LARGE SCALE GENOMIC DNA]</scope>
    <source>
        <strain evidence="3">IBS B52218</strain>
    </source>
</reference>
<accession>A0A0B6F593</accession>
<feature type="compositionally biased region" description="Low complexity" evidence="1">
    <location>
        <begin position="61"/>
        <end position="73"/>
    </location>
</feature>
<organism evidence="3 4">
    <name type="scientific">Corynebacterium singulare</name>
    <dbReference type="NCBI Taxonomy" id="161899"/>
    <lineage>
        <taxon>Bacteria</taxon>
        <taxon>Bacillati</taxon>
        <taxon>Actinomycetota</taxon>
        <taxon>Actinomycetes</taxon>
        <taxon>Mycobacteriales</taxon>
        <taxon>Corynebacteriaceae</taxon>
        <taxon>Corynebacterium</taxon>
    </lineage>
</organism>
<evidence type="ECO:0000313" key="4">
    <source>
        <dbReference type="Proteomes" id="UP000031890"/>
    </source>
</evidence>
<feature type="region of interest" description="Disordered" evidence="1">
    <location>
        <begin position="29"/>
        <end position="73"/>
    </location>
</feature>
<gene>
    <name evidence="3" type="ORF">CSING_08285</name>
</gene>
<dbReference type="KEGG" id="csx:CSING_08285"/>
<evidence type="ECO:0000256" key="1">
    <source>
        <dbReference type="SAM" id="MobiDB-lite"/>
    </source>
</evidence>
<dbReference type="STRING" id="161899.CSING_08285"/>
<sequence>MARLIAPTTVIGVIIAGCALTITACSDGGSHTTNSPAFSSVESSPRVAEAPASEKVTPEDSGAQSSSQTTTSAQFAGMGTAALDNQHHMPERLGDLTPTNVRVGAHDGFTRVVIDLEGSGEPGWFTTYTDSPTQQASGYPVEAEGNAFLDVGIEGTPWPSTPELEQRHIKPGVTPGSGVVSEVVYTSSFESQSQFIIGLQKRTPYSVTFLEDPKRLVLDFQD</sequence>
<protein>
    <recommendedName>
        <fullName evidence="2">AMIN-like domain-containing protein</fullName>
    </recommendedName>
</protein>
<feature type="compositionally biased region" description="Polar residues" evidence="1">
    <location>
        <begin position="29"/>
        <end position="43"/>
    </location>
</feature>
<proteinExistence type="predicted"/>
<feature type="domain" description="AMIN-like" evidence="2">
    <location>
        <begin position="97"/>
        <end position="221"/>
    </location>
</feature>
<dbReference type="HOGENOM" id="CLU_099777_0_0_11"/>
<dbReference type="AlphaFoldDB" id="A0A0B6F593"/>
<dbReference type="EMBL" id="CP010827">
    <property type="protein sequence ID" value="AJI79176.1"/>
    <property type="molecule type" value="Genomic_DNA"/>
</dbReference>
<evidence type="ECO:0000259" key="2">
    <source>
        <dbReference type="Pfam" id="PF24837"/>
    </source>
</evidence>
<dbReference type="Pfam" id="PF24837">
    <property type="entry name" value="AMIN-like"/>
    <property type="match status" value="1"/>
</dbReference>
<dbReference type="InterPro" id="IPR056303">
    <property type="entry name" value="AMIN-like"/>
</dbReference>
<dbReference type="PROSITE" id="PS51257">
    <property type="entry name" value="PROKAR_LIPOPROTEIN"/>
    <property type="match status" value="1"/>
</dbReference>
<evidence type="ECO:0000313" key="3">
    <source>
        <dbReference type="EMBL" id="AJI79176.1"/>
    </source>
</evidence>
<name>A0A0B6F593_9CORY</name>
<dbReference type="RefSeq" id="WP_042531288.1">
    <property type="nucleotide sequence ID" value="NZ_CP010827.1"/>
</dbReference>
<dbReference type="Proteomes" id="UP000031890">
    <property type="component" value="Chromosome"/>
</dbReference>